<dbReference type="PANTHER" id="PTHR44943:SF4">
    <property type="entry name" value="TPR REPEAT-CONTAINING PROTEIN MJ0798"/>
    <property type="match status" value="1"/>
</dbReference>
<proteinExistence type="predicted"/>
<feature type="repeat" description="TPR" evidence="3">
    <location>
        <begin position="332"/>
        <end position="365"/>
    </location>
</feature>
<keyword evidence="4" id="KW-0472">Membrane</keyword>
<dbReference type="InterPro" id="IPR011009">
    <property type="entry name" value="Kinase-like_dom_sf"/>
</dbReference>
<dbReference type="PROSITE" id="PS50293">
    <property type="entry name" value="TPR_REGION"/>
    <property type="match status" value="1"/>
</dbReference>
<dbReference type="Gene3D" id="1.10.510.10">
    <property type="entry name" value="Transferase(Phosphotransferase) domain 1"/>
    <property type="match status" value="1"/>
</dbReference>
<dbReference type="Gene3D" id="1.25.40.10">
    <property type="entry name" value="Tetratricopeptide repeat domain"/>
    <property type="match status" value="2"/>
</dbReference>
<organism evidence="6 7">
    <name type="scientific">Mastigocoleus testarum BC008</name>
    <dbReference type="NCBI Taxonomy" id="371196"/>
    <lineage>
        <taxon>Bacteria</taxon>
        <taxon>Bacillati</taxon>
        <taxon>Cyanobacteriota</taxon>
        <taxon>Cyanophyceae</taxon>
        <taxon>Nostocales</taxon>
        <taxon>Hapalosiphonaceae</taxon>
        <taxon>Mastigocoleus</taxon>
    </lineage>
</organism>
<accession>A0A0V7ZLR7</accession>
<dbReference type="InterPro" id="IPR000719">
    <property type="entry name" value="Prot_kinase_dom"/>
</dbReference>
<name>A0A0V7ZLR7_9CYAN</name>
<gene>
    <name evidence="6" type="ORF">BC008_41525</name>
</gene>
<keyword evidence="1" id="KW-0677">Repeat</keyword>
<keyword evidence="4" id="KW-0812">Transmembrane</keyword>
<dbReference type="Proteomes" id="UP000053372">
    <property type="component" value="Unassembled WGS sequence"/>
</dbReference>
<evidence type="ECO:0000256" key="4">
    <source>
        <dbReference type="SAM" id="Phobius"/>
    </source>
</evidence>
<dbReference type="Pfam" id="PF13414">
    <property type="entry name" value="TPR_11"/>
    <property type="match status" value="1"/>
</dbReference>
<dbReference type="InterPro" id="IPR051685">
    <property type="entry name" value="Ycf3/AcsC/BcsC/TPR_MFPF"/>
</dbReference>
<dbReference type="Pfam" id="PF13432">
    <property type="entry name" value="TPR_16"/>
    <property type="match status" value="1"/>
</dbReference>
<dbReference type="GO" id="GO:0005524">
    <property type="term" value="F:ATP binding"/>
    <property type="evidence" value="ECO:0007669"/>
    <property type="project" value="InterPro"/>
</dbReference>
<evidence type="ECO:0000256" key="1">
    <source>
        <dbReference type="ARBA" id="ARBA00022737"/>
    </source>
</evidence>
<evidence type="ECO:0000256" key="3">
    <source>
        <dbReference type="PROSITE-ProRule" id="PRU00339"/>
    </source>
</evidence>
<reference evidence="6 7" key="1">
    <citation type="journal article" date="2015" name="Genome Announc.">
        <title>Draft Genome of the Euendolithic (true boring) Cyanobacterium Mastigocoleus testarum strain BC008.</title>
        <authorList>
            <person name="Guida B.S."/>
            <person name="Garcia-Pichel F."/>
        </authorList>
    </citation>
    <scope>NUCLEOTIDE SEQUENCE [LARGE SCALE GENOMIC DNA]</scope>
    <source>
        <strain evidence="6 7">BC008</strain>
    </source>
</reference>
<feature type="transmembrane region" description="Helical" evidence="4">
    <location>
        <begin position="197"/>
        <end position="218"/>
    </location>
</feature>
<dbReference type="SMART" id="SM00220">
    <property type="entry name" value="S_TKc"/>
    <property type="match status" value="1"/>
</dbReference>
<dbReference type="SMART" id="SM00028">
    <property type="entry name" value="TPR"/>
    <property type="match status" value="6"/>
</dbReference>
<feature type="repeat" description="TPR" evidence="3">
    <location>
        <begin position="230"/>
        <end position="263"/>
    </location>
</feature>
<evidence type="ECO:0000313" key="6">
    <source>
        <dbReference type="EMBL" id="KST65420.1"/>
    </source>
</evidence>
<evidence type="ECO:0000313" key="7">
    <source>
        <dbReference type="Proteomes" id="UP000053372"/>
    </source>
</evidence>
<feature type="domain" description="Protein kinase" evidence="5">
    <location>
        <begin position="1"/>
        <end position="153"/>
    </location>
</feature>
<dbReference type="Pfam" id="PF00069">
    <property type="entry name" value="Pkinase"/>
    <property type="match status" value="1"/>
</dbReference>
<dbReference type="AlphaFoldDB" id="A0A0V7ZLR7"/>
<protein>
    <recommendedName>
        <fullName evidence="5">Protein kinase domain-containing protein</fullName>
    </recommendedName>
</protein>
<evidence type="ECO:0000256" key="2">
    <source>
        <dbReference type="ARBA" id="ARBA00022803"/>
    </source>
</evidence>
<keyword evidence="2 3" id="KW-0802">TPR repeat</keyword>
<dbReference type="SUPFAM" id="SSF56112">
    <property type="entry name" value="Protein kinase-like (PK-like)"/>
    <property type="match status" value="1"/>
</dbReference>
<keyword evidence="7" id="KW-1185">Reference proteome</keyword>
<keyword evidence="4" id="KW-1133">Transmembrane helix</keyword>
<dbReference type="PANTHER" id="PTHR44943">
    <property type="entry name" value="CELLULOSE SYNTHASE OPERON PROTEIN C"/>
    <property type="match status" value="1"/>
</dbReference>
<sequence>MISLLIEILEILDFVHQHKIIHRDIKPSNIIRRKKDNKLVLIDFGAAKLIGTQTSTPKSTVMIGTPGYIPPEQEQGNPDFSSDIYAVGIIGIQALTGLNPKELEKDENTGDIIWRNKAQVSPGLAQILDIMVCCNFNQRYSSAKVALQALKKLQQATGLTLVVSPGNKQKVISSGDRRLYTPSSEYTPSSDNRNENIFIGLFIIVSLLVGALITGEIYKLAQRIHFHERAVSLYEQGNVHHASNRKDKAIANYKEAIKFKPDFFDARNAMAKIFDEQNNNQAALEIYDKVLEKDQNNQDAWKGRAKILRKQGRYHDSTISLTQALKVAENQPDIWNAIGENFSSLNSDSQALPYYKRATELDKNFGLAWFNKGKTLRNLHSYEDAVKALKKATDLKPGNATAWYYLGDSLHQQKKYRQAIRAFEQAIKIKPDYQQAKNSHNKAQKDLNACGIWCNVDPYHWL</sequence>
<dbReference type="EMBL" id="LMTZ01000107">
    <property type="protein sequence ID" value="KST65420.1"/>
    <property type="molecule type" value="Genomic_DNA"/>
</dbReference>
<dbReference type="InterPro" id="IPR019734">
    <property type="entry name" value="TPR_rpt"/>
</dbReference>
<dbReference type="PROSITE" id="PS50005">
    <property type="entry name" value="TPR"/>
    <property type="match status" value="4"/>
</dbReference>
<dbReference type="GO" id="GO:0004672">
    <property type="term" value="F:protein kinase activity"/>
    <property type="evidence" value="ECO:0007669"/>
    <property type="project" value="InterPro"/>
</dbReference>
<dbReference type="PROSITE" id="PS50011">
    <property type="entry name" value="PROTEIN_KINASE_DOM"/>
    <property type="match status" value="1"/>
</dbReference>
<dbReference type="InterPro" id="IPR011990">
    <property type="entry name" value="TPR-like_helical_dom_sf"/>
</dbReference>
<dbReference type="SUPFAM" id="SSF48452">
    <property type="entry name" value="TPR-like"/>
    <property type="match status" value="1"/>
</dbReference>
<comment type="caution">
    <text evidence="6">The sequence shown here is derived from an EMBL/GenBank/DDBJ whole genome shotgun (WGS) entry which is preliminary data.</text>
</comment>
<feature type="repeat" description="TPR" evidence="3">
    <location>
        <begin position="366"/>
        <end position="399"/>
    </location>
</feature>
<dbReference type="Pfam" id="PF14559">
    <property type="entry name" value="TPR_19"/>
    <property type="match status" value="1"/>
</dbReference>
<feature type="repeat" description="TPR" evidence="3">
    <location>
        <begin position="400"/>
        <end position="433"/>
    </location>
</feature>
<evidence type="ECO:0000259" key="5">
    <source>
        <dbReference type="PROSITE" id="PS50011"/>
    </source>
</evidence>